<dbReference type="OrthoDB" id="9778478at2"/>
<dbReference type="SUPFAM" id="SSF142764">
    <property type="entry name" value="YgbK-like"/>
    <property type="match status" value="1"/>
</dbReference>
<evidence type="ECO:0000313" key="9">
    <source>
        <dbReference type="EMBL" id="MTH60360.1"/>
    </source>
</evidence>
<evidence type="ECO:0000259" key="8">
    <source>
        <dbReference type="Pfam" id="PF17042"/>
    </source>
</evidence>
<evidence type="ECO:0000256" key="1">
    <source>
        <dbReference type="ARBA" id="ARBA00005715"/>
    </source>
</evidence>
<keyword evidence="3" id="KW-0547">Nucleotide-binding</keyword>
<keyword evidence="10" id="KW-1185">Reference proteome</keyword>
<evidence type="ECO:0000256" key="6">
    <source>
        <dbReference type="ARBA" id="ARBA00023277"/>
    </source>
</evidence>
<evidence type="ECO:0000313" key="10">
    <source>
        <dbReference type="Proteomes" id="UP000449846"/>
    </source>
</evidence>
<dbReference type="InterPro" id="IPR042213">
    <property type="entry name" value="NBD_C_sf"/>
</dbReference>
<dbReference type="RefSeq" id="WP_155040301.1">
    <property type="nucleotide sequence ID" value="NZ_JBHGCD010000015.1"/>
</dbReference>
<evidence type="ECO:0000256" key="2">
    <source>
        <dbReference type="ARBA" id="ARBA00022679"/>
    </source>
</evidence>
<dbReference type="GO" id="GO:0005524">
    <property type="term" value="F:ATP binding"/>
    <property type="evidence" value="ECO:0007669"/>
    <property type="project" value="UniProtKB-KW"/>
</dbReference>
<dbReference type="Gene3D" id="3.40.980.20">
    <property type="entry name" value="Four-carbon acid sugar kinase, nucleotide binding domain"/>
    <property type="match status" value="1"/>
</dbReference>
<sequence length="340" mass="34376">MSGPQLAIIADDLTGALDSSAPFAGRGLRVTVALGAEHLALALAAQPDVIAVTTGSREIPADAATDAVRRAVAGLPAVRIFKKVDSRLKGHVAAELDPIPFRRALMAPAIPEFGRIVRGGCLMGFGVPVPIPVATSLGRHAAQAEIPDTETAEQMRAALEGTSADLLIGARGLAEALAVQMTGRAAGAPATLPGPAALFVIGSRDPITLEQVARLREAGGFLHVDAPNGTPDRSLPDADRLLVQAQPGAAPASGHEVGVHLACAVAPLLRPGMGTALLTGGATAEAVLRHRAVPFLTIRGECLPGLVASDAGGLTIVTKSGGFGTDDSLIRLAGLIGEEG</sequence>
<organism evidence="9 10">
    <name type="scientific">Paracoccus litorisediminis</name>
    <dbReference type="NCBI Taxonomy" id="2006130"/>
    <lineage>
        <taxon>Bacteria</taxon>
        <taxon>Pseudomonadati</taxon>
        <taxon>Pseudomonadota</taxon>
        <taxon>Alphaproteobacteria</taxon>
        <taxon>Rhodobacterales</taxon>
        <taxon>Paracoccaceae</taxon>
        <taxon>Paracoccus</taxon>
    </lineage>
</organism>
<protein>
    <submittedName>
        <fullName evidence="9">Four-carbon acid sugar kinase family protein</fullName>
    </submittedName>
</protein>
<comment type="caution">
    <text evidence="9">The sequence shown here is derived from an EMBL/GenBank/DDBJ whole genome shotgun (WGS) entry which is preliminary data.</text>
</comment>
<comment type="similarity">
    <text evidence="1">Belongs to the four-carbon acid sugar kinase family.</text>
</comment>
<keyword evidence="5" id="KW-0067">ATP-binding</keyword>
<dbReference type="Proteomes" id="UP000449846">
    <property type="component" value="Unassembled WGS sequence"/>
</dbReference>
<dbReference type="AlphaFoldDB" id="A0A844HK99"/>
<evidence type="ECO:0000256" key="5">
    <source>
        <dbReference type="ARBA" id="ARBA00022840"/>
    </source>
</evidence>
<dbReference type="Pfam" id="PF17042">
    <property type="entry name" value="NBD_C"/>
    <property type="match status" value="1"/>
</dbReference>
<evidence type="ECO:0000256" key="4">
    <source>
        <dbReference type="ARBA" id="ARBA00022777"/>
    </source>
</evidence>
<accession>A0A844HK99</accession>
<dbReference type="InterPro" id="IPR031475">
    <property type="entry name" value="NBD_C"/>
</dbReference>
<dbReference type="Gene3D" id="3.40.50.10840">
    <property type="entry name" value="Putative sugar-binding, N-terminal domain"/>
    <property type="match status" value="1"/>
</dbReference>
<feature type="domain" description="Four-carbon acid sugar kinase N-terminal" evidence="7">
    <location>
        <begin position="6"/>
        <end position="129"/>
    </location>
</feature>
<reference evidence="9 10" key="1">
    <citation type="submission" date="2019-11" db="EMBL/GenBank/DDBJ databases">
        <authorList>
            <person name="Dong K."/>
        </authorList>
    </citation>
    <scope>NUCLEOTIDE SEQUENCE [LARGE SCALE GENOMIC DNA]</scope>
    <source>
        <strain evidence="9 10">NBRC 112902</strain>
    </source>
</reference>
<name>A0A844HK99_9RHOB</name>
<keyword evidence="6" id="KW-0119">Carbohydrate metabolism</keyword>
<keyword evidence="4 9" id="KW-0418">Kinase</keyword>
<evidence type="ECO:0000256" key="3">
    <source>
        <dbReference type="ARBA" id="ARBA00022741"/>
    </source>
</evidence>
<dbReference type="EMBL" id="WMIG01000007">
    <property type="protein sequence ID" value="MTH60360.1"/>
    <property type="molecule type" value="Genomic_DNA"/>
</dbReference>
<evidence type="ECO:0000259" key="7">
    <source>
        <dbReference type="Pfam" id="PF07005"/>
    </source>
</evidence>
<dbReference type="GO" id="GO:0016301">
    <property type="term" value="F:kinase activity"/>
    <property type="evidence" value="ECO:0007669"/>
    <property type="project" value="UniProtKB-KW"/>
</dbReference>
<dbReference type="InterPro" id="IPR010737">
    <property type="entry name" value="4-carb_acid_sugar_kinase_N"/>
</dbReference>
<proteinExistence type="inferred from homology"/>
<dbReference type="InterPro" id="IPR037051">
    <property type="entry name" value="4-carb_acid_sugar_kinase_N_sf"/>
</dbReference>
<feature type="domain" description="Four-carbon acid sugar kinase nucleotide binding" evidence="8">
    <location>
        <begin position="244"/>
        <end position="329"/>
    </location>
</feature>
<dbReference type="Pfam" id="PF07005">
    <property type="entry name" value="SBD_N"/>
    <property type="match status" value="1"/>
</dbReference>
<keyword evidence="2" id="KW-0808">Transferase</keyword>
<gene>
    <name evidence="9" type="ORF">GL300_14180</name>
</gene>